<dbReference type="OrthoDB" id="9772485at2"/>
<dbReference type="PANTHER" id="PTHR45947">
    <property type="entry name" value="SULFOQUINOVOSYL TRANSFERASE SQD2"/>
    <property type="match status" value="1"/>
</dbReference>
<reference evidence="2 3" key="1">
    <citation type="submission" date="2015-11" db="EMBL/GenBank/DDBJ databases">
        <authorList>
            <person name="Zhang Y."/>
            <person name="Guo Z."/>
        </authorList>
    </citation>
    <scope>NUCLEOTIDE SEQUENCE [LARGE SCALE GENOMIC DNA]</scope>
    <source>
        <strain evidence="2 3">KCTC 32221</strain>
    </source>
</reference>
<dbReference type="InterPro" id="IPR050194">
    <property type="entry name" value="Glycosyltransferase_grp1"/>
</dbReference>
<dbReference type="CDD" id="cd03801">
    <property type="entry name" value="GT4_PimA-like"/>
    <property type="match status" value="1"/>
</dbReference>
<dbReference type="Proteomes" id="UP000065641">
    <property type="component" value="Chromosome"/>
</dbReference>
<name>A0A0S2KDT5_9GAMM</name>
<gene>
    <name evidence="2" type="ORF">PS2015_1759</name>
</gene>
<feature type="domain" description="Glycosyl transferase family 1" evidence="1">
    <location>
        <begin position="183"/>
        <end position="303"/>
    </location>
</feature>
<dbReference type="KEGG" id="pspi:PS2015_1759"/>
<dbReference type="InterPro" id="IPR001296">
    <property type="entry name" value="Glyco_trans_1"/>
</dbReference>
<keyword evidence="3" id="KW-1185">Reference proteome</keyword>
<proteinExistence type="predicted"/>
<dbReference type="SUPFAM" id="SSF53756">
    <property type="entry name" value="UDP-Glycosyltransferase/glycogen phosphorylase"/>
    <property type="match status" value="1"/>
</dbReference>
<organism evidence="2 3">
    <name type="scientific">Pseudohongiella spirulinae</name>
    <dbReference type="NCBI Taxonomy" id="1249552"/>
    <lineage>
        <taxon>Bacteria</taxon>
        <taxon>Pseudomonadati</taxon>
        <taxon>Pseudomonadota</taxon>
        <taxon>Gammaproteobacteria</taxon>
        <taxon>Pseudomonadales</taxon>
        <taxon>Pseudohongiellaceae</taxon>
        <taxon>Pseudohongiella</taxon>
    </lineage>
</organism>
<dbReference type="Gene3D" id="3.40.50.2000">
    <property type="entry name" value="Glycogen Phosphorylase B"/>
    <property type="match status" value="2"/>
</dbReference>
<evidence type="ECO:0000313" key="3">
    <source>
        <dbReference type="Proteomes" id="UP000065641"/>
    </source>
</evidence>
<dbReference type="STRING" id="1249552.PS2015_1759"/>
<protein>
    <recommendedName>
        <fullName evidence="1">Glycosyl transferase family 1 domain-containing protein</fullName>
    </recommendedName>
</protein>
<evidence type="ECO:0000259" key="1">
    <source>
        <dbReference type="Pfam" id="PF00534"/>
    </source>
</evidence>
<dbReference type="AlphaFoldDB" id="A0A0S2KDT5"/>
<dbReference type="Pfam" id="PF00534">
    <property type="entry name" value="Glycos_transf_1"/>
    <property type="match status" value="1"/>
</dbReference>
<sequence length="361" mass="39783">MKIITLVTYSGTGGAELNAILLRDEFDMRGHISYAWAIFRDPSLPSDLCFDKVFANLGNLAFARAIFAFFRALKVVREVKPDVVIGFHPLANVFLAMFKVFSPNIVTIATQRNPQSSQSWLMGKLEMIVGSTCLYGANIAVSHEVSNSYSHYPDSYKKKFKVVWNGLPEPAKASLDKHLAKKMLGLPIDGIVMGFIGRLAFQKNPEFLIEVCSKLDSATLVFVGSGPSKDMLVEKAEAMGVSDKVKFLGDVSQEQVHKFLGSIDVLLFPSRYEGFGRTLLEGMQRGVPVIASNIEITREVLGGAGIRLPFDSTLWASEIVRVTSQHGVAQEIKCQLRERSKMFSISAMVEGYIDVIESVSG</sequence>
<dbReference type="RefSeq" id="WP_058021851.1">
    <property type="nucleotide sequence ID" value="NZ_CP013189.1"/>
</dbReference>
<dbReference type="EMBL" id="CP013189">
    <property type="protein sequence ID" value="ALO46409.1"/>
    <property type="molecule type" value="Genomic_DNA"/>
</dbReference>
<dbReference type="PANTHER" id="PTHR45947:SF3">
    <property type="entry name" value="SULFOQUINOVOSYL TRANSFERASE SQD2"/>
    <property type="match status" value="1"/>
</dbReference>
<evidence type="ECO:0000313" key="2">
    <source>
        <dbReference type="EMBL" id="ALO46409.1"/>
    </source>
</evidence>
<dbReference type="GO" id="GO:0016757">
    <property type="term" value="F:glycosyltransferase activity"/>
    <property type="evidence" value="ECO:0007669"/>
    <property type="project" value="InterPro"/>
</dbReference>
<accession>A0A0S2KDT5</accession>